<reference evidence="2" key="1">
    <citation type="submission" date="2022-01" db="EMBL/GenBank/DDBJ databases">
        <title>Genome-Based Taxonomic Classification of the Phylum Actinobacteria.</title>
        <authorList>
            <person name="Gao Y."/>
        </authorList>
    </citation>
    <scope>NUCLEOTIDE SEQUENCE</scope>
    <source>
        <strain evidence="2">KLBMP 8922</strain>
    </source>
</reference>
<dbReference type="Proteomes" id="UP001165378">
    <property type="component" value="Unassembled WGS sequence"/>
</dbReference>
<sequence length="67" mass="6782">MTAESAAYRPRRRGQEAREYTDSASAQATAGRGSGTHPGRGSGTELACAGGNPLPDCGRAEGSTSAR</sequence>
<comment type="caution">
    <text evidence="2">The sequence shown here is derived from an EMBL/GenBank/DDBJ whole genome shotgun (WGS) entry which is preliminary data.</text>
</comment>
<evidence type="ECO:0000313" key="3">
    <source>
        <dbReference type="Proteomes" id="UP001165378"/>
    </source>
</evidence>
<proteinExistence type="predicted"/>
<feature type="region of interest" description="Disordered" evidence="1">
    <location>
        <begin position="1"/>
        <end position="67"/>
    </location>
</feature>
<keyword evidence="3" id="KW-1185">Reference proteome</keyword>
<dbReference type="RefSeq" id="WP_235050856.1">
    <property type="nucleotide sequence ID" value="NZ_JAKFHA010000002.1"/>
</dbReference>
<name>A0AA41PVM4_9ACTN</name>
<gene>
    <name evidence="2" type="ORF">LZ495_05715</name>
</gene>
<evidence type="ECO:0000313" key="2">
    <source>
        <dbReference type="EMBL" id="MCF2526718.1"/>
    </source>
</evidence>
<organism evidence="2 3">
    <name type="scientific">Yinghuangia soli</name>
    <dbReference type="NCBI Taxonomy" id="2908204"/>
    <lineage>
        <taxon>Bacteria</taxon>
        <taxon>Bacillati</taxon>
        <taxon>Actinomycetota</taxon>
        <taxon>Actinomycetes</taxon>
        <taxon>Kitasatosporales</taxon>
        <taxon>Streptomycetaceae</taxon>
        <taxon>Yinghuangia</taxon>
    </lineage>
</organism>
<dbReference type="EMBL" id="JAKFHA010000002">
    <property type="protein sequence ID" value="MCF2526718.1"/>
    <property type="molecule type" value="Genomic_DNA"/>
</dbReference>
<accession>A0AA41PVM4</accession>
<dbReference type="AlphaFoldDB" id="A0AA41PVM4"/>
<evidence type="ECO:0000256" key="1">
    <source>
        <dbReference type="SAM" id="MobiDB-lite"/>
    </source>
</evidence>
<protein>
    <submittedName>
        <fullName evidence="2">Uncharacterized protein</fullName>
    </submittedName>
</protein>
<feature type="compositionally biased region" description="Gly residues" evidence="1">
    <location>
        <begin position="32"/>
        <end position="42"/>
    </location>
</feature>